<proteinExistence type="predicted"/>
<organism evidence="1 2">
    <name type="scientific">Rangifer tarandus platyrhynchus</name>
    <name type="common">Svalbard reindeer</name>
    <dbReference type="NCBI Taxonomy" id="3082113"/>
    <lineage>
        <taxon>Eukaryota</taxon>
        <taxon>Metazoa</taxon>
        <taxon>Chordata</taxon>
        <taxon>Craniata</taxon>
        <taxon>Vertebrata</taxon>
        <taxon>Euteleostomi</taxon>
        <taxon>Mammalia</taxon>
        <taxon>Eutheria</taxon>
        <taxon>Laurasiatheria</taxon>
        <taxon>Artiodactyla</taxon>
        <taxon>Ruminantia</taxon>
        <taxon>Pecora</taxon>
        <taxon>Cervidae</taxon>
        <taxon>Odocoileinae</taxon>
        <taxon>Rangifer</taxon>
    </lineage>
</organism>
<reference evidence="1" key="2">
    <citation type="submission" date="2025-03" db="EMBL/GenBank/DDBJ databases">
        <authorList>
            <consortium name="ELIXIR-Norway"/>
            <consortium name="Elixir Norway"/>
        </authorList>
    </citation>
    <scope>NUCLEOTIDE SEQUENCE</scope>
</reference>
<dbReference type="EMBL" id="OX596088">
    <property type="protein sequence ID" value="CAN0514022.1"/>
    <property type="molecule type" value="Genomic_DNA"/>
</dbReference>
<dbReference type="Proteomes" id="UP001162501">
    <property type="component" value="Chromosome 4"/>
</dbReference>
<sequence>MGHMDSGLSGGHHRLLQAGQTAGGWGAVASPSRLLGLAAVAVPRDPVSQPAACSAHPHVTRELVHFPIQLM</sequence>
<protein>
    <submittedName>
        <fullName evidence="1">Uncharacterized protein</fullName>
    </submittedName>
</protein>
<gene>
    <name evidence="1" type="ORF">MRATA1EN22A_LOCUS23305</name>
</gene>
<evidence type="ECO:0000313" key="1">
    <source>
        <dbReference type="EMBL" id="CAN0514022.1"/>
    </source>
</evidence>
<evidence type="ECO:0000313" key="2">
    <source>
        <dbReference type="Proteomes" id="UP001162501"/>
    </source>
</evidence>
<name>A0AC59ZVA5_RANTA</name>
<accession>A0AC59ZVA5</accession>
<reference evidence="1" key="1">
    <citation type="submission" date="2023-05" db="EMBL/GenBank/DDBJ databases">
        <authorList>
            <consortium name="ELIXIR-Norway"/>
        </authorList>
    </citation>
    <scope>NUCLEOTIDE SEQUENCE</scope>
</reference>